<gene>
    <name evidence="15" type="ORF">SAMN05216410_1205</name>
</gene>
<dbReference type="EMBL" id="FMYH01000001">
    <property type="protein sequence ID" value="SDB97363.1"/>
    <property type="molecule type" value="Genomic_DNA"/>
</dbReference>
<dbReference type="UniPathway" id="UPA00077">
    <property type="reaction ID" value="UER00156"/>
</dbReference>
<keyword evidence="10 12" id="KW-0289">Folate biosynthesis</keyword>
<dbReference type="Pfam" id="PF00809">
    <property type="entry name" value="Pterin_bind"/>
    <property type="match status" value="1"/>
</dbReference>
<evidence type="ECO:0000256" key="5">
    <source>
        <dbReference type="ARBA" id="ARBA00012458"/>
    </source>
</evidence>
<dbReference type="PROSITE" id="PS00793">
    <property type="entry name" value="DHPS_2"/>
    <property type="match status" value="1"/>
</dbReference>
<keyword evidence="7 12" id="KW-0808">Transferase</keyword>
<feature type="region of interest" description="Disordered" evidence="13">
    <location>
        <begin position="285"/>
        <end position="304"/>
    </location>
</feature>
<dbReference type="Proteomes" id="UP000199039">
    <property type="component" value="Unassembled WGS sequence"/>
</dbReference>
<feature type="domain" description="Pterin-binding" evidence="14">
    <location>
        <begin position="17"/>
        <end position="275"/>
    </location>
</feature>
<evidence type="ECO:0000256" key="2">
    <source>
        <dbReference type="ARBA" id="ARBA00001946"/>
    </source>
</evidence>
<dbReference type="PANTHER" id="PTHR20941:SF1">
    <property type="entry name" value="FOLIC ACID SYNTHESIS PROTEIN FOL1"/>
    <property type="match status" value="1"/>
</dbReference>
<evidence type="ECO:0000256" key="4">
    <source>
        <dbReference type="ARBA" id="ARBA00009503"/>
    </source>
</evidence>
<evidence type="ECO:0000256" key="11">
    <source>
        <dbReference type="ARBA" id="ARBA00030193"/>
    </source>
</evidence>
<evidence type="ECO:0000256" key="1">
    <source>
        <dbReference type="ARBA" id="ARBA00000012"/>
    </source>
</evidence>
<keyword evidence="8 12" id="KW-0479">Metal-binding</keyword>
<evidence type="ECO:0000256" key="8">
    <source>
        <dbReference type="ARBA" id="ARBA00022723"/>
    </source>
</evidence>
<dbReference type="PROSITE" id="PS00792">
    <property type="entry name" value="DHPS_1"/>
    <property type="match status" value="1"/>
</dbReference>
<evidence type="ECO:0000256" key="13">
    <source>
        <dbReference type="SAM" id="MobiDB-lite"/>
    </source>
</evidence>
<evidence type="ECO:0000313" key="16">
    <source>
        <dbReference type="Proteomes" id="UP000199039"/>
    </source>
</evidence>
<dbReference type="EC" id="2.5.1.15" evidence="5 12"/>
<dbReference type="GO" id="GO:0004156">
    <property type="term" value="F:dihydropteroate synthase activity"/>
    <property type="evidence" value="ECO:0007669"/>
    <property type="project" value="UniProtKB-EC"/>
</dbReference>
<evidence type="ECO:0000256" key="6">
    <source>
        <dbReference type="ARBA" id="ARBA00016919"/>
    </source>
</evidence>
<dbReference type="PROSITE" id="PS50972">
    <property type="entry name" value="PTERIN_BINDING"/>
    <property type="match status" value="1"/>
</dbReference>
<dbReference type="RefSeq" id="WP_093181488.1">
    <property type="nucleotide sequence ID" value="NZ_FMYH01000001.1"/>
</dbReference>
<dbReference type="SUPFAM" id="SSF51717">
    <property type="entry name" value="Dihydropteroate synthetase-like"/>
    <property type="match status" value="1"/>
</dbReference>
<dbReference type="GO" id="GO:0046656">
    <property type="term" value="P:folic acid biosynthetic process"/>
    <property type="evidence" value="ECO:0007669"/>
    <property type="project" value="UniProtKB-KW"/>
</dbReference>
<evidence type="ECO:0000313" key="15">
    <source>
        <dbReference type="EMBL" id="SDB97363.1"/>
    </source>
</evidence>
<dbReference type="InterPro" id="IPR011005">
    <property type="entry name" value="Dihydropteroate_synth-like_sf"/>
</dbReference>
<protein>
    <recommendedName>
        <fullName evidence="6 12">Dihydropteroate synthase</fullName>
        <shortName evidence="12">DHPS</shortName>
        <ecNumber evidence="5 12">2.5.1.15</ecNumber>
    </recommendedName>
    <alternativeName>
        <fullName evidence="11 12">Dihydropteroate pyrophosphorylase</fullName>
    </alternativeName>
</protein>
<keyword evidence="9 12" id="KW-0460">Magnesium</keyword>
<dbReference type="FunFam" id="3.20.20.20:FF:000006">
    <property type="entry name" value="Dihydropteroate synthase"/>
    <property type="match status" value="1"/>
</dbReference>
<evidence type="ECO:0000256" key="12">
    <source>
        <dbReference type="RuleBase" id="RU361205"/>
    </source>
</evidence>
<dbReference type="PANTHER" id="PTHR20941">
    <property type="entry name" value="FOLATE SYNTHESIS PROTEINS"/>
    <property type="match status" value="1"/>
</dbReference>
<dbReference type="NCBIfam" id="TIGR01496">
    <property type="entry name" value="DHPS"/>
    <property type="match status" value="1"/>
</dbReference>
<dbReference type="InterPro" id="IPR045031">
    <property type="entry name" value="DHP_synth-like"/>
</dbReference>
<proteinExistence type="inferred from homology"/>
<reference evidence="15 16" key="1">
    <citation type="submission" date="2016-09" db="EMBL/GenBank/DDBJ databases">
        <authorList>
            <person name="Capua I."/>
            <person name="De Benedictis P."/>
            <person name="Joannis T."/>
            <person name="Lombin L.H."/>
            <person name="Cattoli G."/>
        </authorList>
    </citation>
    <scope>NUCLEOTIDE SEQUENCE [LARGE SCALE GENOMIC DNA]</scope>
    <source>
        <strain evidence="15 16">ISLP-3</strain>
    </source>
</reference>
<dbReference type="InterPro" id="IPR006390">
    <property type="entry name" value="DHP_synth_dom"/>
</dbReference>
<comment type="pathway">
    <text evidence="3 12">Cofactor biosynthesis; tetrahydrofolate biosynthesis; 7,8-dihydrofolate from 2-amino-4-hydroxy-6-hydroxymethyl-7,8-dihydropteridine diphosphate and 4-aminobenzoate: step 1/2.</text>
</comment>
<name>A0A1G6HT86_9MICO</name>
<evidence type="ECO:0000256" key="7">
    <source>
        <dbReference type="ARBA" id="ARBA00022679"/>
    </source>
</evidence>
<dbReference type="GO" id="GO:0005829">
    <property type="term" value="C:cytosol"/>
    <property type="evidence" value="ECO:0007669"/>
    <property type="project" value="TreeGrafter"/>
</dbReference>
<dbReference type="Gene3D" id="3.20.20.20">
    <property type="entry name" value="Dihydropteroate synthase-like"/>
    <property type="match status" value="1"/>
</dbReference>
<dbReference type="AlphaFoldDB" id="A0A1G6HT86"/>
<comment type="cofactor">
    <cofactor evidence="2 12">
        <name>Mg(2+)</name>
        <dbReference type="ChEBI" id="CHEBI:18420"/>
    </cofactor>
</comment>
<dbReference type="CDD" id="cd00739">
    <property type="entry name" value="DHPS"/>
    <property type="match status" value="1"/>
</dbReference>
<comment type="function">
    <text evidence="12">Catalyzes the condensation of para-aminobenzoate (pABA) with 6-hydroxymethyl-7,8-dihydropterin diphosphate (DHPt-PP) to form 7,8-dihydropteroate (H2Pte), the immediate precursor of folate derivatives.</text>
</comment>
<dbReference type="GO" id="GO:0046872">
    <property type="term" value="F:metal ion binding"/>
    <property type="evidence" value="ECO:0007669"/>
    <property type="project" value="UniProtKB-KW"/>
</dbReference>
<evidence type="ECO:0000256" key="3">
    <source>
        <dbReference type="ARBA" id="ARBA00004763"/>
    </source>
</evidence>
<sequence>MPSAMPLPERLTAARRTLVMGVVNVTPDSFSDGGEWFEPSAAIAHGAAMLAEGADILDVGGESTRPGSARVSVEDELARVIPVISALSASGAVVSVDTTRARVAEQAVAAGAQIINDVSGGLADPGMAAVVARTGVVYVVMHWRGHADVMNDLEQYDDVVQDVRAELAERVAALEAAGVVRSQIVLDPGLGFSKSGAANWPLLARLGEITDLGLPVLVGASRKRFLGHLLAGDDGVPVPPLARDGATAAVSTLAATSGAWCVRVHDVPGTRDAVRVAQAWLDARGTHAPETTVDRRRPQDRKTP</sequence>
<evidence type="ECO:0000256" key="10">
    <source>
        <dbReference type="ARBA" id="ARBA00022909"/>
    </source>
</evidence>
<evidence type="ECO:0000256" key="9">
    <source>
        <dbReference type="ARBA" id="ARBA00022842"/>
    </source>
</evidence>
<comment type="catalytic activity">
    <reaction evidence="1">
        <text>(7,8-dihydropterin-6-yl)methyl diphosphate + 4-aminobenzoate = 7,8-dihydropteroate + diphosphate</text>
        <dbReference type="Rhea" id="RHEA:19949"/>
        <dbReference type="ChEBI" id="CHEBI:17836"/>
        <dbReference type="ChEBI" id="CHEBI:17839"/>
        <dbReference type="ChEBI" id="CHEBI:33019"/>
        <dbReference type="ChEBI" id="CHEBI:72950"/>
        <dbReference type="EC" id="2.5.1.15"/>
    </reaction>
</comment>
<dbReference type="STRING" id="1814289.SAMN05216410_1205"/>
<dbReference type="OrthoDB" id="9811744at2"/>
<dbReference type="GO" id="GO:0046654">
    <property type="term" value="P:tetrahydrofolate biosynthetic process"/>
    <property type="evidence" value="ECO:0007669"/>
    <property type="project" value="UniProtKB-UniPathway"/>
</dbReference>
<accession>A0A1G6HT86</accession>
<organism evidence="15 16">
    <name type="scientific">Sanguibacter gelidistatuariae</name>
    <dbReference type="NCBI Taxonomy" id="1814289"/>
    <lineage>
        <taxon>Bacteria</taxon>
        <taxon>Bacillati</taxon>
        <taxon>Actinomycetota</taxon>
        <taxon>Actinomycetes</taxon>
        <taxon>Micrococcales</taxon>
        <taxon>Sanguibacteraceae</taxon>
        <taxon>Sanguibacter</taxon>
    </lineage>
</organism>
<dbReference type="InterPro" id="IPR000489">
    <property type="entry name" value="Pterin-binding_dom"/>
</dbReference>
<keyword evidence="16" id="KW-1185">Reference proteome</keyword>
<comment type="similarity">
    <text evidence="4 12">Belongs to the DHPS family.</text>
</comment>
<evidence type="ECO:0000259" key="14">
    <source>
        <dbReference type="PROSITE" id="PS50972"/>
    </source>
</evidence>